<evidence type="ECO:0000256" key="2">
    <source>
        <dbReference type="ARBA" id="ARBA00009501"/>
    </source>
</evidence>
<keyword evidence="3" id="KW-0813">Transport</keyword>
<dbReference type="OrthoDB" id="310870at2759"/>
<evidence type="ECO:0000259" key="15">
    <source>
        <dbReference type="PROSITE" id="PS51462"/>
    </source>
</evidence>
<keyword evidence="8" id="KW-0106">Calcium</keyword>
<dbReference type="PROSITE" id="PS51462">
    <property type="entry name" value="NUDIX"/>
    <property type="match status" value="1"/>
</dbReference>
<dbReference type="SUPFAM" id="SSF55811">
    <property type="entry name" value="Nudix"/>
    <property type="match status" value="1"/>
</dbReference>
<keyword evidence="10" id="KW-0406">Ion transport</keyword>
<dbReference type="GeneID" id="106165225"/>
<dbReference type="PANTHER" id="PTHR13800:SF12">
    <property type="entry name" value="TRANSIENT RECEPTOR POTENTIAL CATION CHANNEL SUBFAMILY M MEMBER-LIKE 2"/>
    <property type="match status" value="1"/>
</dbReference>
<feature type="transmembrane region" description="Helical" evidence="14">
    <location>
        <begin position="947"/>
        <end position="964"/>
    </location>
</feature>
<dbReference type="Pfam" id="PF18139">
    <property type="entry name" value="LSDAT_euk"/>
    <property type="match status" value="1"/>
</dbReference>
<dbReference type="Gene3D" id="3.90.79.10">
    <property type="entry name" value="Nucleoside Triphosphate Pyrophosphohydrolase"/>
    <property type="match status" value="1"/>
</dbReference>
<feature type="transmembrane region" description="Helical" evidence="14">
    <location>
        <begin position="913"/>
        <end position="935"/>
    </location>
</feature>
<dbReference type="Pfam" id="PF25508">
    <property type="entry name" value="TRPM2"/>
    <property type="match status" value="1"/>
</dbReference>
<dbReference type="InterPro" id="IPR015797">
    <property type="entry name" value="NUDIX_hydrolase-like_dom_sf"/>
</dbReference>
<evidence type="ECO:0000313" key="17">
    <source>
        <dbReference type="RefSeq" id="XP_013398789.1"/>
    </source>
</evidence>
<dbReference type="InParanoid" id="A0A1S3IMM8"/>
<accession>A0A1S3IMM8</accession>
<keyword evidence="5" id="KW-0109">Calcium transport</keyword>
<dbReference type="Pfam" id="PF25969">
    <property type="entry name" value="NUDT9_N"/>
    <property type="match status" value="1"/>
</dbReference>
<dbReference type="InterPro" id="IPR000086">
    <property type="entry name" value="NUDIX_hydrolase_dom"/>
</dbReference>
<protein>
    <submittedName>
        <fullName evidence="17">Transient receptor potential cation channel subfamily M member 2</fullName>
    </submittedName>
</protein>
<dbReference type="GO" id="GO:0099604">
    <property type="term" value="F:ligand-gated calcium channel activity"/>
    <property type="evidence" value="ECO:0007669"/>
    <property type="project" value="TreeGrafter"/>
</dbReference>
<dbReference type="RefSeq" id="XP_013398789.1">
    <property type="nucleotide sequence ID" value="XM_013543335.1"/>
</dbReference>
<evidence type="ECO:0000256" key="10">
    <source>
        <dbReference type="ARBA" id="ARBA00023065"/>
    </source>
</evidence>
<dbReference type="InterPro" id="IPR041491">
    <property type="entry name" value="TRPM_SLOG"/>
</dbReference>
<keyword evidence="16" id="KW-1185">Reference proteome</keyword>
<feature type="transmembrane region" description="Helical" evidence="14">
    <location>
        <begin position="984"/>
        <end position="1004"/>
    </location>
</feature>
<reference evidence="17" key="1">
    <citation type="submission" date="2025-08" db="UniProtKB">
        <authorList>
            <consortium name="RefSeq"/>
        </authorList>
    </citation>
    <scope>IDENTIFICATION</scope>
    <source>
        <tissue evidence="17">Gonads</tissue>
    </source>
</reference>
<evidence type="ECO:0000256" key="14">
    <source>
        <dbReference type="SAM" id="Phobius"/>
    </source>
</evidence>
<feature type="transmembrane region" description="Helical" evidence="14">
    <location>
        <begin position="756"/>
        <end position="774"/>
    </location>
</feature>
<gene>
    <name evidence="17" type="primary">LOC106165225</name>
</gene>
<evidence type="ECO:0000256" key="4">
    <source>
        <dbReference type="ARBA" id="ARBA00022475"/>
    </source>
</evidence>
<dbReference type="InterPro" id="IPR057366">
    <property type="entry name" value="TRPM-like"/>
</dbReference>
<proteinExistence type="inferred from homology"/>
<dbReference type="InterPro" id="IPR050927">
    <property type="entry name" value="TRPM"/>
</dbReference>
<keyword evidence="11 14" id="KW-0472">Membrane</keyword>
<evidence type="ECO:0000313" key="16">
    <source>
        <dbReference type="Proteomes" id="UP000085678"/>
    </source>
</evidence>
<feature type="domain" description="Nudix hydrolase" evidence="15">
    <location>
        <begin position="1430"/>
        <end position="1583"/>
    </location>
</feature>
<keyword evidence="6" id="KW-0107">Calcium channel</keyword>
<evidence type="ECO:0000256" key="8">
    <source>
        <dbReference type="ARBA" id="ARBA00022837"/>
    </source>
</evidence>
<evidence type="ECO:0000256" key="6">
    <source>
        <dbReference type="ARBA" id="ARBA00022673"/>
    </source>
</evidence>
<evidence type="ECO:0000256" key="9">
    <source>
        <dbReference type="ARBA" id="ARBA00022989"/>
    </source>
</evidence>
<sequence>MKRNGKVSPMEEELVPNDTVELQHVIQAESVQETGAVQMPPCETEEDLELSDWIPKHIKRRECCSFMEKPSKKGADDETPDEKKVCYCGREKQAHTPEARESSIPDKWTVHSHTKHLPTNAFGEVEFKMFNDRSGKYVRVAGDTNMEIMTELLMDKWNLELPNLLISVTGGAKNFTMKPRLKEVFRRGLVKAGQSTGAWIITGGMNAGVMKHVGEAVLDYTVAAGSRQKLVTIGIATWGCVASKEQLTDLAAGDKKSEGLWPAMYKPQKNNKRAASLDPNHTHFILVDQGTELIFGEEIDFRAALENEIAKQKNAVDTTIPIVLVVVEGGPGTIHTVHSAIMNGTPAVIVDGSGRAADIFAFAYKFSREVVIPVVDQTGAKKSKTITVIDEFTDKKITEMVKEEFGETNLIQNVTYIKESLIHRDLVTVFTIDQRETAKDIDVAILHALLKANRNETLTQLRLALAWNRIDVAESEIFTDDYKLDQGGFNQVMQTAVLAGKVQFISLFLDNGINLHDFLTMERLEDLYDSIPENSYLNTLIDLFRDPKRKGMCVNLYDIAMVIQELMGDSYSPLYTRDPRYYGEDDEESQLPMRRHSMTEGHMSTAASSSDLDQNHEYFDVPARELFVFAVLMNRMEMSKLFWERLEEPIGAALTAAQMLQTMQKHTEDTELQSKLRKHGQYYEEIACGVLNECHLSDEARASQELLIRELPNYGNSTCLQLAVEGDNKTFISHACCQSLLNQIWMGKMSHKNKLWRIWLSILFPPLLLGLIYFREDEQSRFANKNKGKQDNPRGLKRQRSAYPIKKKASDAGPGAKNLGDEGLDIRNTGRKLTWYDRIRFFYNAPLTTFLHNCISYLCFLMLFSYILLTNFYPTVSTAEYILMVWVFTLLVEEVRQLLADDASVFRLKLMSYIYDAWNVVDVVTLLFFLTGTVLRLIPGCEGCFEAARIVLALNLMTFWFRILHIFSVQKTLGPMLVMIGRMVIDLLGFFVILMVFVLAYGLASQAILYPNVDLTPVIIVDVLRKAYWQMYGELFLEDIEGITDCTTDLAGNSTLPRCPSEAGTWVTPILLGLYILFTNILMFNLLIAMFSYTFDKVKENTDHYWHYQRYFLIYEYHTRPPLAPPLIILSHIYLSIRTVLRICCKKAHNAGKRNVFKWRIKDEGVSKRLNKWEFMNGEEFIRRRAHLHKATMEMQVMDSKNMLETASVNVEALKDAMLGMRSKQQALANKEPSYLEERFNSIEEQLETTFQALHWIVQNMSGQAKGNPPKLQDPKQRKIEEEEKKNDLAKQEKERYMMMLSEQVRLHVKSRTSPYPEAGPDVKRFQVPDANVPWTVPFPEYSPTEYTSPVVLEGPDWADPDILNSKPEKKLSFNEYDKTYKVNRKSFEGQYKIDKNGLPLNPKGRTGLMGRGLLGRWGPNFSGDPVVTRWKRGENGQIVVEDGRKVLEFVAIQHKDGNREWGIPGGIIQPGQNVLDCLRMEFAEEAMGEDAADSSQRKNEKLEQLIQKGQKVYEGYADDPRNTDNAWLETTAYNYHDEEGKILETLNLKAGASVEHVAWQPVSSKIQLYGGHLNTLRQVALNRNAAF</sequence>
<evidence type="ECO:0000256" key="13">
    <source>
        <dbReference type="SAM" id="MobiDB-lite"/>
    </source>
</evidence>
<feature type="transmembrane region" description="Helical" evidence="14">
    <location>
        <begin position="841"/>
        <end position="866"/>
    </location>
</feature>
<dbReference type="Pfam" id="PF00520">
    <property type="entry name" value="Ion_trans"/>
    <property type="match status" value="1"/>
</dbReference>
<feature type="compositionally biased region" description="Basic and acidic residues" evidence="13">
    <location>
        <begin position="1273"/>
        <end position="1289"/>
    </location>
</feature>
<comment type="subcellular location">
    <subcellularLocation>
        <location evidence="1">Cell membrane</location>
        <topology evidence="1">Multi-pass membrane protein</topology>
    </subcellularLocation>
</comment>
<keyword evidence="9 14" id="KW-1133">Transmembrane helix</keyword>
<feature type="transmembrane region" description="Helical" evidence="14">
    <location>
        <begin position="1070"/>
        <end position="1091"/>
    </location>
</feature>
<evidence type="ECO:0000256" key="12">
    <source>
        <dbReference type="ARBA" id="ARBA00023303"/>
    </source>
</evidence>
<name>A0A1S3IMM8_LINAN</name>
<keyword evidence="17" id="KW-0675">Receptor</keyword>
<feature type="region of interest" description="Disordered" evidence="13">
    <location>
        <begin position="1262"/>
        <end position="1289"/>
    </location>
</feature>
<comment type="similarity">
    <text evidence="2">Belongs to the transient receptor (TC 1.A.4) family. LTrpC subfamily. TRPM2 sub-subfamily.</text>
</comment>
<evidence type="ECO:0000256" key="5">
    <source>
        <dbReference type="ARBA" id="ARBA00022568"/>
    </source>
</evidence>
<keyword evidence="7 14" id="KW-0812">Transmembrane</keyword>
<keyword evidence="12" id="KW-0407">Ion channel</keyword>
<dbReference type="PANTHER" id="PTHR13800">
    <property type="entry name" value="TRANSIENT RECEPTOR POTENTIAL CATION CHANNEL, SUBFAMILY M, MEMBER 6"/>
    <property type="match status" value="1"/>
</dbReference>
<organism evidence="16 17">
    <name type="scientific">Lingula anatina</name>
    <name type="common">Brachiopod</name>
    <name type="synonym">Lingula unguis</name>
    <dbReference type="NCBI Taxonomy" id="7574"/>
    <lineage>
        <taxon>Eukaryota</taxon>
        <taxon>Metazoa</taxon>
        <taxon>Spiralia</taxon>
        <taxon>Lophotrochozoa</taxon>
        <taxon>Brachiopoda</taxon>
        <taxon>Linguliformea</taxon>
        <taxon>Lingulata</taxon>
        <taxon>Lingulida</taxon>
        <taxon>Linguloidea</taxon>
        <taxon>Lingulidae</taxon>
        <taxon>Lingula</taxon>
    </lineage>
</organism>
<dbReference type="InterPro" id="IPR005821">
    <property type="entry name" value="Ion_trans_dom"/>
</dbReference>
<evidence type="ECO:0000256" key="7">
    <source>
        <dbReference type="ARBA" id="ARBA00022692"/>
    </source>
</evidence>
<dbReference type="GO" id="GO:0005886">
    <property type="term" value="C:plasma membrane"/>
    <property type="evidence" value="ECO:0007669"/>
    <property type="project" value="UniProtKB-SubCell"/>
</dbReference>
<dbReference type="Proteomes" id="UP000085678">
    <property type="component" value="Unplaced"/>
</dbReference>
<dbReference type="CDD" id="cd03670">
    <property type="entry name" value="NUDIX_ADPRase_Nudt9"/>
    <property type="match status" value="1"/>
</dbReference>
<keyword evidence="4" id="KW-1003">Cell membrane</keyword>
<evidence type="ECO:0000256" key="11">
    <source>
        <dbReference type="ARBA" id="ARBA00023136"/>
    </source>
</evidence>
<dbReference type="STRING" id="7574.A0A1S3IMM8"/>
<evidence type="ECO:0000256" key="3">
    <source>
        <dbReference type="ARBA" id="ARBA00022448"/>
    </source>
</evidence>
<evidence type="ECO:0000256" key="1">
    <source>
        <dbReference type="ARBA" id="ARBA00004651"/>
    </source>
</evidence>
<dbReference type="KEGG" id="lak:106165225"/>